<feature type="domain" description="Glycine-rich" evidence="2">
    <location>
        <begin position="205"/>
        <end position="280"/>
    </location>
</feature>
<dbReference type="Pfam" id="PF21722">
    <property type="entry name" value="Gly_rich_2"/>
    <property type="match status" value="1"/>
</dbReference>
<reference evidence="3 4" key="1">
    <citation type="submission" date="2017-04" db="EMBL/GenBank/DDBJ databases">
        <authorList>
            <person name="Afonso C.L."/>
            <person name="Miller P.J."/>
            <person name="Scott M.A."/>
            <person name="Spackman E."/>
            <person name="Goraichik I."/>
            <person name="Dimitrov K.M."/>
            <person name="Suarez D.L."/>
            <person name="Swayne D.E."/>
        </authorList>
    </citation>
    <scope>NUCLEOTIDE SEQUENCE [LARGE SCALE GENOMIC DNA]</scope>
    <source>
        <strain evidence="3">LMG 28154</strain>
    </source>
</reference>
<dbReference type="Proteomes" id="UP000198460">
    <property type="component" value="Unassembled WGS sequence"/>
</dbReference>
<feature type="region of interest" description="Disordered" evidence="1">
    <location>
        <begin position="243"/>
        <end position="269"/>
    </location>
</feature>
<accession>A0A238HCY6</accession>
<feature type="region of interest" description="Disordered" evidence="1">
    <location>
        <begin position="203"/>
        <end position="226"/>
    </location>
</feature>
<evidence type="ECO:0000259" key="2">
    <source>
        <dbReference type="Pfam" id="PF21722"/>
    </source>
</evidence>
<gene>
    <name evidence="3" type="ORF">BSIN_5384</name>
</gene>
<evidence type="ECO:0000313" key="3">
    <source>
        <dbReference type="EMBL" id="SMG02903.1"/>
    </source>
</evidence>
<dbReference type="EMBL" id="FXAN01000114">
    <property type="protein sequence ID" value="SMG02903.1"/>
    <property type="molecule type" value="Genomic_DNA"/>
</dbReference>
<feature type="compositionally biased region" description="Gly residues" evidence="1">
    <location>
        <begin position="205"/>
        <end position="226"/>
    </location>
</feature>
<dbReference type="AlphaFoldDB" id="A0A238HCY6"/>
<dbReference type="RefSeq" id="WP_159936050.1">
    <property type="nucleotide sequence ID" value="NZ_FXAN01000114.1"/>
</dbReference>
<organism evidence="3 4">
    <name type="scientific">Burkholderia singularis</name>
    <dbReference type="NCBI Taxonomy" id="1503053"/>
    <lineage>
        <taxon>Bacteria</taxon>
        <taxon>Pseudomonadati</taxon>
        <taxon>Pseudomonadota</taxon>
        <taxon>Betaproteobacteria</taxon>
        <taxon>Burkholderiales</taxon>
        <taxon>Burkholderiaceae</taxon>
        <taxon>Burkholderia</taxon>
        <taxon>pseudomallei group</taxon>
    </lineage>
</organism>
<protein>
    <recommendedName>
        <fullName evidence="2">Glycine-rich domain-containing protein</fullName>
    </recommendedName>
</protein>
<feature type="compositionally biased region" description="Gly residues" evidence="1">
    <location>
        <begin position="161"/>
        <end position="178"/>
    </location>
</feature>
<evidence type="ECO:0000256" key="1">
    <source>
        <dbReference type="SAM" id="MobiDB-lite"/>
    </source>
</evidence>
<sequence>MANRIDETWHRLREWTYGSTPSERLAAQILHHEGFEAINPSHPLGGKDGGQDACCMYADEPWSMAVYFPRGEKGYQEIKTKFLSDAEKVKQQNSTGIAFVTNQELRLSERKELEESANPLKVELFHLERVAGILDRPEMESVRRQFLSIDTDSSSTINNIGGTGGNAPGAGGGGGGAIGEARGGDGGRGGNIYNFSSTPGAAPAAGGGGAGAFGPESQGGEGGQGGEYVTAILKVTPGMSIPIKIGEGGKSDPNGGDGGDGGDTSFGDIVAKGGKGGKAGFNVIVSREVSEVDRNAGLHISTLILAECCHSRDGLAYILAAGIERVTFAKLPERFAFVLFGVLSIGNATLGVEYEFTASIESPSGEAAWSQPFKVFSGPPRRIARPCFALLVDCEIDQPGIWTILIHSASHCFGRLPIEAMVPSS</sequence>
<feature type="region of interest" description="Disordered" evidence="1">
    <location>
        <begin position="160"/>
        <end position="183"/>
    </location>
</feature>
<feature type="compositionally biased region" description="Gly residues" evidence="1">
    <location>
        <begin position="255"/>
        <end position="264"/>
    </location>
</feature>
<name>A0A238HCY6_9BURK</name>
<proteinExistence type="predicted"/>
<evidence type="ECO:0000313" key="4">
    <source>
        <dbReference type="Proteomes" id="UP000198460"/>
    </source>
</evidence>
<dbReference type="InterPro" id="IPR049304">
    <property type="entry name" value="Gly_rich_dom"/>
</dbReference>